<dbReference type="PANTHER" id="PTHR41313:SF1">
    <property type="entry name" value="DNA METHYLASE ADENINE-SPECIFIC DOMAIN-CONTAINING PROTEIN"/>
    <property type="match status" value="1"/>
</dbReference>
<evidence type="ECO:0000259" key="1">
    <source>
        <dbReference type="Pfam" id="PF02384"/>
    </source>
</evidence>
<dbReference type="Gene3D" id="3.40.50.150">
    <property type="entry name" value="Vaccinia Virus protein VP39"/>
    <property type="match status" value="1"/>
</dbReference>
<dbReference type="Pfam" id="PF02384">
    <property type="entry name" value="N6_Mtase"/>
    <property type="match status" value="1"/>
</dbReference>
<dbReference type="InterPro" id="IPR048375">
    <property type="entry name" value="YtxK-like_N"/>
</dbReference>
<organism evidence="3 4">
    <name type="scientific">Bacillus pseudomycoides</name>
    <dbReference type="NCBI Taxonomy" id="64104"/>
    <lineage>
        <taxon>Bacteria</taxon>
        <taxon>Bacillati</taxon>
        <taxon>Bacillota</taxon>
        <taxon>Bacilli</taxon>
        <taxon>Bacillales</taxon>
        <taxon>Bacillaceae</taxon>
        <taxon>Bacillus</taxon>
        <taxon>Bacillus cereus group</taxon>
    </lineage>
</organism>
<dbReference type="InterPro" id="IPR029063">
    <property type="entry name" value="SAM-dependent_MTases_sf"/>
</dbReference>
<evidence type="ECO:0000313" key="4">
    <source>
        <dbReference type="Proteomes" id="UP000195321"/>
    </source>
</evidence>
<evidence type="ECO:0000259" key="2">
    <source>
        <dbReference type="Pfam" id="PF21106"/>
    </source>
</evidence>
<dbReference type="InterPro" id="IPR016843">
    <property type="entry name" value="S-AdoMet-dep_Ade-MeTrfase_prd"/>
</dbReference>
<dbReference type="SUPFAM" id="SSF53335">
    <property type="entry name" value="S-adenosyl-L-methionine-dependent methyltransferases"/>
    <property type="match status" value="1"/>
</dbReference>
<dbReference type="InterPro" id="IPR003356">
    <property type="entry name" value="DNA_methylase_A-5"/>
</dbReference>
<gene>
    <name evidence="3" type="ORF">BW425_26445</name>
</gene>
<feature type="domain" description="DNA methylase adenine-specific" evidence="1">
    <location>
        <begin position="98"/>
        <end position="321"/>
    </location>
</feature>
<sequence length="331" mass="37356">MYVSQTVETLFSIFDSSTVILRKELDVTYLEALVETGDNLFEGTILQEELSESTIERLNREYSKFNEETYKSEEIRKAFQLAILKGMKDGIQANHEMTPDAVGMFMSYLFHKFMKDQKEIVVLDPAIGTGNLMTTIFNVAQEGTTISGFGVDVDDLLVRLALVNANLQKQAIELFNQDGLAPLYIDPVDAVVCDLPIGYYPNEIGASEYTLKADEGMSYAHHLFIEQSVKHTKEGGYLFFLVPNFIFESDQAPKLHAFIKETSFIQGLLQLPVSMFKNEKNAKSILVLQKKGPDVTMPKQALLVELPKFSNMKAMENIMTQLNSWFATHKS</sequence>
<dbReference type="CDD" id="cd02440">
    <property type="entry name" value="AdoMet_MTases"/>
    <property type="match status" value="1"/>
</dbReference>
<keyword evidence="3" id="KW-0808">Transferase</keyword>
<dbReference type="PANTHER" id="PTHR41313">
    <property type="entry name" value="ADENINE-SPECIFIC METHYLTRANSFERASE"/>
    <property type="match status" value="1"/>
</dbReference>
<dbReference type="PIRSF" id="PIRSF026567">
    <property type="entry name" value="Adenine_mtase_bact_prd"/>
    <property type="match status" value="1"/>
</dbReference>
<dbReference type="GO" id="GO:0032259">
    <property type="term" value="P:methylation"/>
    <property type="evidence" value="ECO:0007669"/>
    <property type="project" value="UniProtKB-KW"/>
</dbReference>
<dbReference type="GO" id="GO:0008170">
    <property type="term" value="F:N-methyltransferase activity"/>
    <property type="evidence" value="ECO:0007669"/>
    <property type="project" value="InterPro"/>
</dbReference>
<reference evidence="3 4" key="1">
    <citation type="submission" date="2017-02" db="EMBL/GenBank/DDBJ databases">
        <title>Bacillus pseudomycoides isolate FSL K6-0042.</title>
        <authorList>
            <person name="Kovac J."/>
        </authorList>
    </citation>
    <scope>NUCLEOTIDE SEQUENCE [LARGE SCALE GENOMIC DNA]</scope>
    <source>
        <strain evidence="3 4">FSL K6-0042</strain>
    </source>
</reference>
<dbReference type="AlphaFoldDB" id="A0A1Y3MAR0"/>
<protein>
    <submittedName>
        <fullName evidence="3">SAM-dependent methyltransferase</fullName>
    </submittedName>
</protein>
<feature type="domain" description="YtxK-like N-terminal helical" evidence="2">
    <location>
        <begin position="8"/>
        <end position="87"/>
    </location>
</feature>
<accession>A0A1Y3MAR0</accession>
<dbReference type="EMBL" id="MWPX01000071">
    <property type="protein sequence ID" value="OUM45961.1"/>
    <property type="molecule type" value="Genomic_DNA"/>
</dbReference>
<dbReference type="Proteomes" id="UP000195321">
    <property type="component" value="Unassembled WGS sequence"/>
</dbReference>
<keyword evidence="3" id="KW-0489">Methyltransferase</keyword>
<dbReference type="GO" id="GO:0003677">
    <property type="term" value="F:DNA binding"/>
    <property type="evidence" value="ECO:0007669"/>
    <property type="project" value="InterPro"/>
</dbReference>
<dbReference type="Pfam" id="PF21106">
    <property type="entry name" value="YtxK_like"/>
    <property type="match status" value="1"/>
</dbReference>
<dbReference type="InterPro" id="IPR052933">
    <property type="entry name" value="DNA_Protect_Modify"/>
</dbReference>
<comment type="caution">
    <text evidence="3">The sequence shown here is derived from an EMBL/GenBank/DDBJ whole genome shotgun (WGS) entry which is preliminary data.</text>
</comment>
<dbReference type="PRINTS" id="PR00507">
    <property type="entry name" value="N12N6MTFRASE"/>
</dbReference>
<name>A0A1Y3MAR0_9BACI</name>
<proteinExistence type="predicted"/>
<dbReference type="Gene3D" id="1.10.150.470">
    <property type="match status" value="1"/>
</dbReference>
<evidence type="ECO:0000313" key="3">
    <source>
        <dbReference type="EMBL" id="OUM45961.1"/>
    </source>
</evidence>